<evidence type="ECO:0008006" key="4">
    <source>
        <dbReference type="Google" id="ProtNLM"/>
    </source>
</evidence>
<comment type="caution">
    <text evidence="2">The sequence shown here is derived from an EMBL/GenBank/DDBJ whole genome shotgun (WGS) entry which is preliminary data.</text>
</comment>
<keyword evidence="1" id="KW-0472">Membrane</keyword>
<dbReference type="EMBL" id="QLLL01000008">
    <property type="protein sequence ID" value="RAJ00394.1"/>
    <property type="molecule type" value="Genomic_DNA"/>
</dbReference>
<name>A0A327Q932_9BACT</name>
<proteinExistence type="predicted"/>
<reference evidence="2 3" key="1">
    <citation type="submission" date="2018-06" db="EMBL/GenBank/DDBJ databases">
        <title>Genomic Encyclopedia of Archaeal and Bacterial Type Strains, Phase II (KMG-II): from individual species to whole genera.</title>
        <authorList>
            <person name="Goeker M."/>
        </authorList>
    </citation>
    <scope>NUCLEOTIDE SEQUENCE [LARGE SCALE GENOMIC DNA]</scope>
    <source>
        <strain evidence="2 3">DSM 23857</strain>
    </source>
</reference>
<dbReference type="Proteomes" id="UP000249547">
    <property type="component" value="Unassembled WGS sequence"/>
</dbReference>
<sequence length="378" mass="42727">MFRFYKVNNKESCIFAKFISLSYNKIMKKFFKILKIALIVLLSIILIPTIYLYISNKLFVGGTKKDTVQYLASHSAVVKDSVDGKVFDEAFYQSQVILLGEIHGFAGNQTLDKNLLTYLHKKLGIKYYIAEMDSTTAKELNTFLRSSPKNLAILKDVVVNISKRIPQQSSQELLEKWDAIYDYNNGLADSMKITVLGIDKGFDDKDRTIPRDSAMFLNFQQYIQQLGLANEKFYGLFGYFHTLQQPVPALATPLATHLKKAGFKTISIVSHTIDSYMYLPKNPQIPTPPDEKIKWANADGPLMVVKGINNLKEASQPNSITLFNINAKNTPYHASQEIISMKSRLFGDNILPAAGTNTTQYFQYVALLRNSEALSKLK</sequence>
<evidence type="ECO:0000256" key="1">
    <source>
        <dbReference type="SAM" id="Phobius"/>
    </source>
</evidence>
<gene>
    <name evidence="2" type="ORF">LX64_04099</name>
</gene>
<feature type="transmembrane region" description="Helical" evidence="1">
    <location>
        <begin position="33"/>
        <end position="54"/>
    </location>
</feature>
<accession>A0A327Q932</accession>
<dbReference type="AlphaFoldDB" id="A0A327Q932"/>
<keyword evidence="1" id="KW-0812">Transmembrane</keyword>
<dbReference type="SUPFAM" id="SSF159501">
    <property type="entry name" value="EreA/ChaN-like"/>
    <property type="match status" value="1"/>
</dbReference>
<protein>
    <recommendedName>
        <fullName evidence="4">Erythromycin esterase</fullName>
    </recommendedName>
</protein>
<evidence type="ECO:0000313" key="3">
    <source>
        <dbReference type="Proteomes" id="UP000249547"/>
    </source>
</evidence>
<organism evidence="2 3">
    <name type="scientific">Chitinophaga skermanii</name>
    <dbReference type="NCBI Taxonomy" id="331697"/>
    <lineage>
        <taxon>Bacteria</taxon>
        <taxon>Pseudomonadati</taxon>
        <taxon>Bacteroidota</taxon>
        <taxon>Chitinophagia</taxon>
        <taxon>Chitinophagales</taxon>
        <taxon>Chitinophagaceae</taxon>
        <taxon>Chitinophaga</taxon>
    </lineage>
</organism>
<keyword evidence="3" id="KW-1185">Reference proteome</keyword>
<evidence type="ECO:0000313" key="2">
    <source>
        <dbReference type="EMBL" id="RAJ00394.1"/>
    </source>
</evidence>
<keyword evidence="1" id="KW-1133">Transmembrane helix</keyword>